<keyword evidence="9 13" id="KW-0472">Membrane</keyword>
<dbReference type="PRINTS" id="PR00701">
    <property type="entry name" value="60KDINNERMP"/>
</dbReference>
<reference evidence="17 18" key="1">
    <citation type="submission" date="2024-04" db="EMBL/GenBank/DDBJ databases">
        <title>Novel genus in family Flammeovirgaceae.</title>
        <authorList>
            <person name="Nguyen T.H."/>
            <person name="Vuong T.Q."/>
            <person name="Le H."/>
            <person name="Kim S.-G."/>
        </authorList>
    </citation>
    <scope>NUCLEOTIDE SEQUENCE [LARGE SCALE GENOMIC DNA]</scope>
    <source>
        <strain evidence="17 18">JCM 23209</strain>
    </source>
</reference>
<feature type="compositionally biased region" description="Basic and acidic residues" evidence="14">
    <location>
        <begin position="586"/>
        <end position="604"/>
    </location>
</feature>
<dbReference type="InterPro" id="IPR028053">
    <property type="entry name" value="Membr_insert_YidC_N"/>
</dbReference>
<evidence type="ECO:0000259" key="15">
    <source>
        <dbReference type="Pfam" id="PF02096"/>
    </source>
</evidence>
<feature type="transmembrane region" description="Helical" evidence="13">
    <location>
        <begin position="332"/>
        <end position="351"/>
    </location>
</feature>
<evidence type="ECO:0000256" key="9">
    <source>
        <dbReference type="ARBA" id="ARBA00023136"/>
    </source>
</evidence>
<evidence type="ECO:0000256" key="2">
    <source>
        <dbReference type="ARBA" id="ARBA00010527"/>
    </source>
</evidence>
<keyword evidence="5 13" id="KW-1003">Cell membrane</keyword>
<evidence type="ECO:0000256" key="10">
    <source>
        <dbReference type="ARBA" id="ARBA00023186"/>
    </source>
</evidence>
<dbReference type="PANTHER" id="PTHR12428:SF65">
    <property type="entry name" value="CYTOCHROME C OXIDASE ASSEMBLY PROTEIN COX18, MITOCHONDRIAL"/>
    <property type="match status" value="1"/>
</dbReference>
<comment type="subcellular location">
    <subcellularLocation>
        <location evidence="1">Cell inner membrane</location>
        <topology evidence="1">Multi-pass membrane protein</topology>
    </subcellularLocation>
    <subcellularLocation>
        <location evidence="13">Cell membrane</location>
        <topology evidence="13">Multi-pass membrane protein</topology>
    </subcellularLocation>
</comment>
<comment type="similarity">
    <text evidence="2 13">Belongs to the OXA1/ALB3/YidC family. Type 1 subfamily.</text>
</comment>
<dbReference type="GO" id="GO:0032977">
    <property type="term" value="F:membrane insertase activity"/>
    <property type="evidence" value="ECO:0007669"/>
    <property type="project" value="InterPro"/>
</dbReference>
<dbReference type="Gene3D" id="2.70.98.90">
    <property type="match status" value="1"/>
</dbReference>
<evidence type="ECO:0000256" key="6">
    <source>
        <dbReference type="ARBA" id="ARBA00022692"/>
    </source>
</evidence>
<feature type="compositionally biased region" description="Basic residues" evidence="14">
    <location>
        <begin position="574"/>
        <end position="584"/>
    </location>
</feature>
<evidence type="ECO:0000256" key="1">
    <source>
        <dbReference type="ARBA" id="ARBA00004429"/>
    </source>
</evidence>
<keyword evidence="4 13" id="KW-0813">Transport</keyword>
<keyword evidence="10 13" id="KW-0143">Chaperone</keyword>
<evidence type="ECO:0000313" key="18">
    <source>
        <dbReference type="Proteomes" id="UP001403385"/>
    </source>
</evidence>
<dbReference type="Pfam" id="PF14849">
    <property type="entry name" value="YidC_periplas"/>
    <property type="match status" value="1"/>
</dbReference>
<feature type="region of interest" description="Disordered" evidence="14">
    <location>
        <begin position="569"/>
        <end position="604"/>
    </location>
</feature>
<dbReference type="InterPro" id="IPR001708">
    <property type="entry name" value="YidC/ALB3/OXA1/COX18"/>
</dbReference>
<evidence type="ECO:0000256" key="14">
    <source>
        <dbReference type="SAM" id="MobiDB-lite"/>
    </source>
</evidence>
<evidence type="ECO:0000313" key="17">
    <source>
        <dbReference type="EMBL" id="MEN7548448.1"/>
    </source>
</evidence>
<dbReference type="Pfam" id="PF02096">
    <property type="entry name" value="60KD_IMP"/>
    <property type="match status" value="1"/>
</dbReference>
<dbReference type="InterPro" id="IPR028055">
    <property type="entry name" value="YidC/Oxa/ALB_C"/>
</dbReference>
<gene>
    <name evidence="13 17" type="primary">yidC</name>
    <name evidence="17" type="ORF">AAG747_11045</name>
</gene>
<keyword evidence="6 13" id="KW-0812">Transmembrane</keyword>
<evidence type="ECO:0000256" key="11">
    <source>
        <dbReference type="ARBA" id="ARBA00033245"/>
    </source>
</evidence>
<name>A0AAW9SAT8_9BACT</name>
<dbReference type="Proteomes" id="UP001403385">
    <property type="component" value="Unassembled WGS sequence"/>
</dbReference>
<dbReference type="HAMAP" id="MF_01810">
    <property type="entry name" value="YidC_type1"/>
    <property type="match status" value="1"/>
</dbReference>
<dbReference type="GO" id="GO:0005886">
    <property type="term" value="C:plasma membrane"/>
    <property type="evidence" value="ECO:0007669"/>
    <property type="project" value="UniProtKB-SubCell"/>
</dbReference>
<dbReference type="GO" id="GO:0015031">
    <property type="term" value="P:protein transport"/>
    <property type="evidence" value="ECO:0007669"/>
    <property type="project" value="UniProtKB-KW"/>
</dbReference>
<feature type="domain" description="Membrane insertase YidC/Oxa/ALB C-terminal" evidence="15">
    <location>
        <begin position="361"/>
        <end position="557"/>
    </location>
</feature>
<keyword evidence="8 13" id="KW-1133">Transmembrane helix</keyword>
<dbReference type="GO" id="GO:0051205">
    <property type="term" value="P:protein insertion into membrane"/>
    <property type="evidence" value="ECO:0007669"/>
    <property type="project" value="TreeGrafter"/>
</dbReference>
<protein>
    <recommendedName>
        <fullName evidence="3 13">Membrane protein insertase YidC</fullName>
    </recommendedName>
    <alternativeName>
        <fullName evidence="12 13">Foldase YidC</fullName>
    </alternativeName>
    <alternativeName>
        <fullName evidence="11 13">Membrane integrase YidC</fullName>
    </alternativeName>
    <alternativeName>
        <fullName evidence="13">Membrane protein YidC</fullName>
    </alternativeName>
</protein>
<dbReference type="InterPro" id="IPR019998">
    <property type="entry name" value="Membr_insert_YidC"/>
</dbReference>
<dbReference type="NCBIfam" id="TIGR03592">
    <property type="entry name" value="yidC_oxa1_cterm"/>
    <property type="match status" value="1"/>
</dbReference>
<evidence type="ECO:0000259" key="16">
    <source>
        <dbReference type="Pfam" id="PF14849"/>
    </source>
</evidence>
<sequence length="604" mass="68957">MDKNQATGLILISLLLLGYMFFFSPDPESVQQTNSLPDSTTVAASPVKEPLVKDSTSVNRSLSDSVAVAQYGPFAKGMQGESKKVILENEDVKITFDSYGAQISEVILKNYVTYTKETLVLLDQWSSQISETLPTDHGNINLNELYYQVKEQGNTLSFRIYSEGGLALEKKFTLEEKGFVLNYDLNLDGIKNTLRGSSIRFNWVNHMKKLEQDLEQEMIRSTVNFYTIDDNWDDLSPSSKDKEEVKPELPVKWVSAKQKFFNSGLITDAQFSNVQLTTSVDETDKHSVKTSQILLDIPLDSIQAGTANLRFYFGPNDYKICEAVAPRYEKNVYLGWAGLSFINLYVMFPLFNFLESFISNYGVIIFVMVLLIKTLLFPLTYKSYISMAKMRVLKPELDEIKARVGDDMAKAQQEQMKLYQQMGVNPISGCIPMLAQMPVFIALFNFFPNAIQLRQKGFLWATDLSTYDSVFDLPFSIPAYGDHVSLFTLLMTGSTILYTYYNNQMSPSTGPGQGQMKMIGYITPVMFMFFLNSFSSGLTYYYFISNLITISQQLGIRKFIDEDKIRKKLEENKHRNKGRKRSKFQQRLEDALKAQEEAKNKRRK</sequence>
<feature type="transmembrane region" description="Helical" evidence="13">
    <location>
        <begin position="6"/>
        <end position="23"/>
    </location>
</feature>
<evidence type="ECO:0000256" key="4">
    <source>
        <dbReference type="ARBA" id="ARBA00022448"/>
    </source>
</evidence>
<organism evidence="17 18">
    <name type="scientific">Rapidithrix thailandica</name>
    <dbReference type="NCBI Taxonomy" id="413964"/>
    <lineage>
        <taxon>Bacteria</taxon>
        <taxon>Pseudomonadati</taxon>
        <taxon>Bacteroidota</taxon>
        <taxon>Cytophagia</taxon>
        <taxon>Cytophagales</taxon>
        <taxon>Flammeovirgaceae</taxon>
        <taxon>Rapidithrix</taxon>
    </lineage>
</organism>
<feature type="transmembrane region" description="Helical" evidence="13">
    <location>
        <begin position="426"/>
        <end position="447"/>
    </location>
</feature>
<dbReference type="NCBIfam" id="TIGR03593">
    <property type="entry name" value="yidC_nterm"/>
    <property type="match status" value="1"/>
</dbReference>
<dbReference type="NCBIfam" id="NF002356">
    <property type="entry name" value="PRK01318.2-3"/>
    <property type="match status" value="1"/>
</dbReference>
<keyword evidence="7 13" id="KW-0653">Protein transport</keyword>
<evidence type="ECO:0000256" key="5">
    <source>
        <dbReference type="ARBA" id="ARBA00022475"/>
    </source>
</evidence>
<evidence type="ECO:0000256" key="7">
    <source>
        <dbReference type="ARBA" id="ARBA00022927"/>
    </source>
</evidence>
<keyword evidence="18" id="KW-1185">Reference proteome</keyword>
<dbReference type="AlphaFoldDB" id="A0AAW9SAT8"/>
<proteinExistence type="inferred from homology"/>
<dbReference type="InterPro" id="IPR047196">
    <property type="entry name" value="YidC_ALB_C"/>
</dbReference>
<evidence type="ECO:0000256" key="8">
    <source>
        <dbReference type="ARBA" id="ARBA00022989"/>
    </source>
</evidence>
<evidence type="ECO:0000256" key="3">
    <source>
        <dbReference type="ARBA" id="ARBA00015325"/>
    </source>
</evidence>
<dbReference type="PANTHER" id="PTHR12428">
    <property type="entry name" value="OXA1"/>
    <property type="match status" value="1"/>
</dbReference>
<feature type="domain" description="Membrane insertase YidC N-terminal" evidence="16">
    <location>
        <begin position="87"/>
        <end position="342"/>
    </location>
</feature>
<feature type="transmembrane region" description="Helical" evidence="13">
    <location>
        <begin position="357"/>
        <end position="381"/>
    </location>
</feature>
<comment type="subunit">
    <text evidence="13">Interacts with the Sec translocase complex via SecD. Specifically interacts with transmembrane segments of nascent integral membrane proteins during membrane integration.</text>
</comment>
<comment type="caution">
    <text evidence="17">The sequence shown here is derived from an EMBL/GenBank/DDBJ whole genome shotgun (WGS) entry which is preliminary data.</text>
</comment>
<dbReference type="InterPro" id="IPR038221">
    <property type="entry name" value="YidC_periplasmic_sf"/>
</dbReference>
<feature type="transmembrane region" description="Helical" evidence="13">
    <location>
        <begin position="483"/>
        <end position="501"/>
    </location>
</feature>
<accession>A0AAW9SAT8</accession>
<evidence type="ECO:0000256" key="13">
    <source>
        <dbReference type="HAMAP-Rule" id="MF_01810"/>
    </source>
</evidence>
<dbReference type="RefSeq" id="WP_346821227.1">
    <property type="nucleotide sequence ID" value="NZ_JBDKWZ010000005.1"/>
</dbReference>
<feature type="transmembrane region" description="Helical" evidence="13">
    <location>
        <begin position="521"/>
        <end position="543"/>
    </location>
</feature>
<dbReference type="EMBL" id="JBDKWZ010000005">
    <property type="protein sequence ID" value="MEN7548448.1"/>
    <property type="molecule type" value="Genomic_DNA"/>
</dbReference>
<comment type="function">
    <text evidence="13">Required for the insertion and/or proper folding and/or complex formation of integral membrane proteins into the membrane. Involved in integration of membrane proteins that insert both dependently and independently of the Sec translocase complex, as well as at least some lipoproteins. Aids folding of multispanning membrane proteins.</text>
</comment>
<dbReference type="CDD" id="cd19961">
    <property type="entry name" value="EcYidC-like_peri"/>
    <property type="match status" value="1"/>
</dbReference>
<evidence type="ECO:0000256" key="12">
    <source>
        <dbReference type="ARBA" id="ARBA00033342"/>
    </source>
</evidence>
<dbReference type="CDD" id="cd20070">
    <property type="entry name" value="5TM_YidC_Alb3"/>
    <property type="match status" value="1"/>
</dbReference>